<evidence type="ECO:0000313" key="2">
    <source>
        <dbReference type="EMBL" id="TVY64351.1"/>
    </source>
</evidence>
<dbReference type="SUPFAM" id="SSF109604">
    <property type="entry name" value="HD-domain/PDEase-like"/>
    <property type="match status" value="1"/>
</dbReference>
<dbReference type="InterPro" id="IPR052567">
    <property type="entry name" value="OP_Dioxygenase"/>
</dbReference>
<dbReference type="PANTHER" id="PTHR40202:SF1">
    <property type="entry name" value="HD DOMAIN-CONTAINING PROTEIN"/>
    <property type="match status" value="1"/>
</dbReference>
<evidence type="ECO:0000313" key="3">
    <source>
        <dbReference type="Proteomes" id="UP000469558"/>
    </source>
</evidence>
<gene>
    <name evidence="2" type="primary">MIMI_L432</name>
    <name evidence="2" type="ORF">LSUE1_G005908</name>
</gene>
<name>A0A8T9BYG9_9HELO</name>
<accession>A0A8T9BYG9</accession>
<dbReference type="OrthoDB" id="445007at2759"/>
<dbReference type="PANTHER" id="PTHR40202">
    <property type="match status" value="1"/>
</dbReference>
<dbReference type="AlphaFoldDB" id="A0A8T9BYG9"/>
<dbReference type="CDD" id="cd00077">
    <property type="entry name" value="HDc"/>
    <property type="match status" value="1"/>
</dbReference>
<dbReference type="Pfam" id="PF01966">
    <property type="entry name" value="HD"/>
    <property type="match status" value="1"/>
</dbReference>
<sequence length="195" mass="21477">MRSQALSPELTTNNLISLLEDRGTGDYIGESISQLEHCLQCAHFGVQSGSDDETVIAALLHDIGQFLPVDAAEDVQMASGASSVGRVGHETIGEEYLKSLGFGEHVSRLVGSHISHCCRRVILPWLIKRVKAEFEISGGAFVGDELEAFECDPLKVEMVKLRQWDDSAKIPDLEKETPRASSYGKMIQKHLEKQL</sequence>
<proteinExistence type="predicted"/>
<reference evidence="2 3" key="1">
    <citation type="submission" date="2018-05" db="EMBL/GenBank/DDBJ databases">
        <title>Genome sequencing and assembly of the regulated plant pathogen Lachnellula willkommii and related sister species for the development of diagnostic species identification markers.</title>
        <authorList>
            <person name="Giroux E."/>
            <person name="Bilodeau G."/>
        </authorList>
    </citation>
    <scope>NUCLEOTIDE SEQUENCE [LARGE SCALE GENOMIC DNA]</scope>
    <source>
        <strain evidence="2 3">CBS 268.59</strain>
    </source>
</reference>
<dbReference type="EMBL" id="QGMK01001743">
    <property type="protein sequence ID" value="TVY64351.1"/>
    <property type="molecule type" value="Genomic_DNA"/>
</dbReference>
<evidence type="ECO:0000259" key="1">
    <source>
        <dbReference type="Pfam" id="PF01966"/>
    </source>
</evidence>
<comment type="caution">
    <text evidence="2">The sequence shown here is derived from an EMBL/GenBank/DDBJ whole genome shotgun (WGS) entry which is preliminary data.</text>
</comment>
<keyword evidence="3" id="KW-1185">Reference proteome</keyword>
<feature type="domain" description="HD" evidence="1">
    <location>
        <begin position="35"/>
        <end position="114"/>
    </location>
</feature>
<dbReference type="Proteomes" id="UP000469558">
    <property type="component" value="Unassembled WGS sequence"/>
</dbReference>
<protein>
    <recommendedName>
        <fullName evidence="1">HD domain-containing protein</fullName>
    </recommendedName>
</protein>
<dbReference type="InterPro" id="IPR006674">
    <property type="entry name" value="HD_domain"/>
</dbReference>
<organism evidence="2 3">
    <name type="scientific">Lachnellula suecica</name>
    <dbReference type="NCBI Taxonomy" id="602035"/>
    <lineage>
        <taxon>Eukaryota</taxon>
        <taxon>Fungi</taxon>
        <taxon>Dikarya</taxon>
        <taxon>Ascomycota</taxon>
        <taxon>Pezizomycotina</taxon>
        <taxon>Leotiomycetes</taxon>
        <taxon>Helotiales</taxon>
        <taxon>Lachnaceae</taxon>
        <taxon>Lachnellula</taxon>
    </lineage>
</organism>
<dbReference type="InterPro" id="IPR003607">
    <property type="entry name" value="HD/PDEase_dom"/>
</dbReference>
<dbReference type="Gene3D" id="1.10.3210.10">
    <property type="entry name" value="Hypothetical protein af1432"/>
    <property type="match status" value="1"/>
</dbReference>